<dbReference type="PROSITE" id="PS51257">
    <property type="entry name" value="PROKAR_LIPOPROTEIN"/>
    <property type="match status" value="1"/>
</dbReference>
<reference evidence="1 2" key="1">
    <citation type="submission" date="2020-08" db="EMBL/GenBank/DDBJ databases">
        <title>Genome sequence of Leucobacter denitrificans KACC 14055T.</title>
        <authorList>
            <person name="Hyun D.-W."/>
            <person name="Bae J.-W."/>
        </authorList>
    </citation>
    <scope>NUCLEOTIDE SEQUENCE [LARGE SCALE GENOMIC DNA]</scope>
    <source>
        <strain evidence="1 2">KACC 14055</strain>
    </source>
</reference>
<accession>A0A7G9S4R7</accession>
<proteinExistence type="predicted"/>
<dbReference type="KEGG" id="ldn:H9L06_00075"/>
<evidence type="ECO:0008006" key="3">
    <source>
        <dbReference type="Google" id="ProtNLM"/>
    </source>
</evidence>
<dbReference type="AlphaFoldDB" id="A0A7G9S4R7"/>
<dbReference type="EMBL" id="CP060716">
    <property type="protein sequence ID" value="QNN62842.1"/>
    <property type="molecule type" value="Genomic_DNA"/>
</dbReference>
<name>A0A7G9S4R7_9MICO</name>
<evidence type="ECO:0000313" key="1">
    <source>
        <dbReference type="EMBL" id="QNN62842.1"/>
    </source>
</evidence>
<keyword evidence="2" id="KW-1185">Reference proteome</keyword>
<sequence length="254" mass="25862">MSVQLRRGIALAAVVIAGSLLVSCSKEEPEPVPKPEGIDLEAAAEIGASGNGLWILDGVSAAGRVIDAMRAADGGTMTASVHEMIPVEQGDPLPGRNISVVSSTDGTNLQASFVVGDQTGELVIIGNDVWVKGNGAFTERIGAGDGTDEFVCMARGSTSIAEFETLAKPAEFLRSTLSGLEIGTLSPTEAEPDLQSLVLGVSAAPIGYVTVAAQGPPLPHQISAFDVTGSVEAQFTWGDVSEIQAPDGDASGCG</sequence>
<dbReference type="RefSeq" id="WP_187555312.1">
    <property type="nucleotide sequence ID" value="NZ_CP060716.1"/>
</dbReference>
<dbReference type="Proteomes" id="UP000515934">
    <property type="component" value="Chromosome"/>
</dbReference>
<evidence type="ECO:0000313" key="2">
    <source>
        <dbReference type="Proteomes" id="UP000515934"/>
    </source>
</evidence>
<gene>
    <name evidence="1" type="ORF">H9L06_00075</name>
</gene>
<protein>
    <recommendedName>
        <fullName evidence="3">LppX_LprAFG lipoprotein</fullName>
    </recommendedName>
</protein>
<organism evidence="1 2">
    <name type="scientific">Leucobacter denitrificans</name>
    <dbReference type="NCBI Taxonomy" id="683042"/>
    <lineage>
        <taxon>Bacteria</taxon>
        <taxon>Bacillati</taxon>
        <taxon>Actinomycetota</taxon>
        <taxon>Actinomycetes</taxon>
        <taxon>Micrococcales</taxon>
        <taxon>Microbacteriaceae</taxon>
        <taxon>Leucobacter</taxon>
    </lineage>
</organism>